<dbReference type="AlphaFoldDB" id="A0AAV5FKV7"/>
<dbReference type="InterPro" id="IPR050942">
    <property type="entry name" value="F-box_BR-signaling"/>
</dbReference>
<dbReference type="EMBL" id="BQKI01000088">
    <property type="protein sequence ID" value="GJN35435.1"/>
    <property type="molecule type" value="Genomic_DNA"/>
</dbReference>
<dbReference type="PANTHER" id="PTHR44259">
    <property type="entry name" value="OS07G0183000 PROTEIN-RELATED"/>
    <property type="match status" value="1"/>
</dbReference>
<keyword evidence="3" id="KW-1185">Reference proteome</keyword>
<organism evidence="2 3">
    <name type="scientific">Eleusine coracana subsp. coracana</name>
    <dbReference type="NCBI Taxonomy" id="191504"/>
    <lineage>
        <taxon>Eukaryota</taxon>
        <taxon>Viridiplantae</taxon>
        <taxon>Streptophyta</taxon>
        <taxon>Embryophyta</taxon>
        <taxon>Tracheophyta</taxon>
        <taxon>Spermatophyta</taxon>
        <taxon>Magnoliopsida</taxon>
        <taxon>Liliopsida</taxon>
        <taxon>Poales</taxon>
        <taxon>Poaceae</taxon>
        <taxon>PACMAD clade</taxon>
        <taxon>Chloridoideae</taxon>
        <taxon>Cynodonteae</taxon>
        <taxon>Eleusininae</taxon>
        <taxon>Eleusine</taxon>
    </lineage>
</organism>
<dbReference type="Proteomes" id="UP001054889">
    <property type="component" value="Unassembled WGS sequence"/>
</dbReference>
<gene>
    <name evidence="2" type="primary">gb24212</name>
    <name evidence="2" type="ORF">PR202_gb24212</name>
</gene>
<reference evidence="2" key="1">
    <citation type="journal article" date="2018" name="DNA Res.">
        <title>Multiple hybrid de novo genome assembly of finger millet, an orphan allotetraploid crop.</title>
        <authorList>
            <person name="Hatakeyama M."/>
            <person name="Aluri S."/>
            <person name="Balachadran M.T."/>
            <person name="Sivarajan S.R."/>
            <person name="Patrignani A."/>
            <person name="Gruter S."/>
            <person name="Poveda L."/>
            <person name="Shimizu-Inatsugi R."/>
            <person name="Baeten J."/>
            <person name="Francoijs K.J."/>
            <person name="Nataraja K.N."/>
            <person name="Reddy Y.A.N."/>
            <person name="Phadnis S."/>
            <person name="Ravikumar R.L."/>
            <person name="Schlapbach R."/>
            <person name="Sreeman S.M."/>
            <person name="Shimizu K.K."/>
        </authorList>
    </citation>
    <scope>NUCLEOTIDE SEQUENCE</scope>
</reference>
<dbReference type="PANTHER" id="PTHR44259:SF77">
    <property type="entry name" value="OS04G0563401 PROTEIN"/>
    <property type="match status" value="1"/>
</dbReference>
<evidence type="ECO:0000259" key="1">
    <source>
        <dbReference type="Pfam" id="PF03478"/>
    </source>
</evidence>
<reference evidence="2" key="2">
    <citation type="submission" date="2021-12" db="EMBL/GenBank/DDBJ databases">
        <title>Resequencing data analysis of finger millet.</title>
        <authorList>
            <person name="Hatakeyama M."/>
            <person name="Aluri S."/>
            <person name="Balachadran M.T."/>
            <person name="Sivarajan S.R."/>
            <person name="Poveda L."/>
            <person name="Shimizu-Inatsugi R."/>
            <person name="Schlapbach R."/>
            <person name="Sreeman S.M."/>
            <person name="Shimizu K.K."/>
        </authorList>
    </citation>
    <scope>NUCLEOTIDE SEQUENCE</scope>
</reference>
<evidence type="ECO:0000313" key="2">
    <source>
        <dbReference type="EMBL" id="GJN35435.1"/>
    </source>
</evidence>
<protein>
    <recommendedName>
        <fullName evidence="1">KIB1-4 beta-propeller domain-containing protein</fullName>
    </recommendedName>
</protein>
<name>A0AAV5FKV7_ELECO</name>
<sequence>MGHASSAISFDAHKAYDVSFPQGLCFVACCGSSHGWLFLVNELANLVLYNPFTSRMIPLPPITDFTCIEAVDGGKAYHFEKFRVFDAKELATWFYQKAVVWQSIQRAGENKWQVASTLAVNEHDRYADCVYHNGRFYTVTFEGIVEKWDLDGSDGPAKEVVAK</sequence>
<evidence type="ECO:0000313" key="3">
    <source>
        <dbReference type="Proteomes" id="UP001054889"/>
    </source>
</evidence>
<proteinExistence type="predicted"/>
<feature type="domain" description="KIB1-4 beta-propeller" evidence="1">
    <location>
        <begin position="9"/>
        <end position="155"/>
    </location>
</feature>
<dbReference type="InterPro" id="IPR005174">
    <property type="entry name" value="KIB1-4_b-propeller"/>
</dbReference>
<accession>A0AAV5FKV7</accession>
<dbReference type="Pfam" id="PF03478">
    <property type="entry name" value="Beta-prop_KIB1-4"/>
    <property type="match status" value="1"/>
</dbReference>
<comment type="caution">
    <text evidence="2">The sequence shown here is derived from an EMBL/GenBank/DDBJ whole genome shotgun (WGS) entry which is preliminary data.</text>
</comment>